<organism evidence="3 4">
    <name type="scientific">Advenella incenata</name>
    <dbReference type="NCBI Taxonomy" id="267800"/>
    <lineage>
        <taxon>Bacteria</taxon>
        <taxon>Pseudomonadati</taxon>
        <taxon>Pseudomonadota</taxon>
        <taxon>Betaproteobacteria</taxon>
        <taxon>Burkholderiales</taxon>
        <taxon>Alcaligenaceae</taxon>
    </lineage>
</organism>
<proteinExistence type="inferred from homology"/>
<dbReference type="Pfam" id="PF03401">
    <property type="entry name" value="TctC"/>
    <property type="match status" value="1"/>
</dbReference>
<sequence length="332" mass="35156">MKHRHTATKRSIIKFGLLSLLCAGTTIVAPAAQAEFKPNQYITYIVPFAPGGLTDVAARMVAKGVGDKTGWNIVVNNKAGANGNLGPTEAARAKPDGNTWLAITMTHAVNKTLFGPKAGYDIEKDFVPVAKIASSAIMVVVPQNSPIKTLKDLIDTAKKKTLNVGSSGTGTPPHIAMALFQDLTKTKMTHVPYKGGAPSMVDLIGGQIDVVFSNYPESLAYVQQGKLRALAITSEKRAAAVPDVPTTAEAGLPGLMVDNFTGLMAPKGTDPALVKEISDKVTAVVGNKAMGDQLIKLGFIPDPMGPDQFKTYLHDQIEKLAKTIKDANIKVN</sequence>
<evidence type="ECO:0000313" key="4">
    <source>
        <dbReference type="Proteomes" id="UP000293398"/>
    </source>
</evidence>
<dbReference type="OrthoDB" id="8678477at2"/>
<dbReference type="SUPFAM" id="SSF53850">
    <property type="entry name" value="Periplasmic binding protein-like II"/>
    <property type="match status" value="1"/>
</dbReference>
<dbReference type="AlphaFoldDB" id="A0A4Q7VEY7"/>
<comment type="caution">
    <text evidence="3">The sequence shown here is derived from an EMBL/GenBank/DDBJ whole genome shotgun (WGS) entry which is preliminary data.</text>
</comment>
<keyword evidence="3" id="KW-0675">Receptor</keyword>
<dbReference type="PANTHER" id="PTHR42928">
    <property type="entry name" value="TRICARBOXYLATE-BINDING PROTEIN"/>
    <property type="match status" value="1"/>
</dbReference>
<evidence type="ECO:0000313" key="3">
    <source>
        <dbReference type="EMBL" id="RZT94263.1"/>
    </source>
</evidence>
<gene>
    <name evidence="3" type="ORF">EV681_2681</name>
</gene>
<dbReference type="InterPro" id="IPR042100">
    <property type="entry name" value="Bug_dom1"/>
</dbReference>
<dbReference type="Proteomes" id="UP000293398">
    <property type="component" value="Unassembled WGS sequence"/>
</dbReference>
<dbReference type="CDD" id="cd07012">
    <property type="entry name" value="PBP2_Bug_TTT"/>
    <property type="match status" value="1"/>
</dbReference>
<accession>A0A4Q7VEY7</accession>
<dbReference type="Gene3D" id="3.40.190.10">
    <property type="entry name" value="Periplasmic binding protein-like II"/>
    <property type="match status" value="1"/>
</dbReference>
<comment type="similarity">
    <text evidence="1">Belongs to the UPF0065 (bug) family.</text>
</comment>
<dbReference type="InterPro" id="IPR005064">
    <property type="entry name" value="BUG"/>
</dbReference>
<dbReference type="PIRSF" id="PIRSF017082">
    <property type="entry name" value="YflP"/>
    <property type="match status" value="1"/>
</dbReference>
<feature type="chain" id="PRO_5020808192" evidence="2">
    <location>
        <begin position="35"/>
        <end position="332"/>
    </location>
</feature>
<evidence type="ECO:0000256" key="1">
    <source>
        <dbReference type="ARBA" id="ARBA00006987"/>
    </source>
</evidence>
<dbReference type="PANTHER" id="PTHR42928:SF5">
    <property type="entry name" value="BLR1237 PROTEIN"/>
    <property type="match status" value="1"/>
</dbReference>
<dbReference type="RefSeq" id="WP_130304242.1">
    <property type="nucleotide sequence ID" value="NZ_SHKO01000002.1"/>
</dbReference>
<feature type="signal peptide" evidence="2">
    <location>
        <begin position="1"/>
        <end position="34"/>
    </location>
</feature>
<evidence type="ECO:0000256" key="2">
    <source>
        <dbReference type="SAM" id="SignalP"/>
    </source>
</evidence>
<reference evidence="3 4" key="1">
    <citation type="submission" date="2019-02" db="EMBL/GenBank/DDBJ databases">
        <title>Genomic Encyclopedia of Type Strains, Phase IV (KMG-IV): sequencing the most valuable type-strain genomes for metagenomic binning, comparative biology and taxonomic classification.</title>
        <authorList>
            <person name="Goeker M."/>
        </authorList>
    </citation>
    <scope>NUCLEOTIDE SEQUENCE [LARGE SCALE GENOMIC DNA]</scope>
    <source>
        <strain evidence="3 4">DSM 23814</strain>
    </source>
</reference>
<dbReference type="EMBL" id="SHKO01000002">
    <property type="protein sequence ID" value="RZT94263.1"/>
    <property type="molecule type" value="Genomic_DNA"/>
</dbReference>
<protein>
    <submittedName>
        <fullName evidence="3">Tripartite-type tricarboxylate transporter receptor subunit TctC</fullName>
    </submittedName>
</protein>
<dbReference type="Gene3D" id="3.40.190.150">
    <property type="entry name" value="Bordetella uptake gene, domain 1"/>
    <property type="match status" value="1"/>
</dbReference>
<keyword evidence="2" id="KW-0732">Signal</keyword>
<keyword evidence="4" id="KW-1185">Reference proteome</keyword>
<name>A0A4Q7VEY7_9BURK</name>